<protein>
    <submittedName>
        <fullName evidence="1">Uncharacterized protein</fullName>
    </submittedName>
</protein>
<gene>
    <name evidence="1" type="ORF">AXF42_Ash021000</name>
</gene>
<evidence type="ECO:0000313" key="2">
    <source>
        <dbReference type="Proteomes" id="UP000236161"/>
    </source>
</evidence>
<sequence length="69" mass="7763">MLRCFSCSDLTLKQPVRGYRGRTVRVGVDMDERSCRVCAKTECQRRPLQEVTAEATEAEQAAMLQIGVN</sequence>
<reference evidence="1 2" key="1">
    <citation type="journal article" date="2017" name="Nature">
        <title>The Apostasia genome and the evolution of orchids.</title>
        <authorList>
            <person name="Zhang G.Q."/>
            <person name="Liu K.W."/>
            <person name="Li Z."/>
            <person name="Lohaus R."/>
            <person name="Hsiao Y.Y."/>
            <person name="Niu S.C."/>
            <person name="Wang J.Y."/>
            <person name="Lin Y.C."/>
            <person name="Xu Q."/>
            <person name="Chen L.J."/>
            <person name="Yoshida K."/>
            <person name="Fujiwara S."/>
            <person name="Wang Z.W."/>
            <person name="Zhang Y.Q."/>
            <person name="Mitsuda N."/>
            <person name="Wang M."/>
            <person name="Liu G.H."/>
            <person name="Pecoraro L."/>
            <person name="Huang H.X."/>
            <person name="Xiao X.J."/>
            <person name="Lin M."/>
            <person name="Wu X.Y."/>
            <person name="Wu W.L."/>
            <person name="Chen Y.Y."/>
            <person name="Chang S.B."/>
            <person name="Sakamoto S."/>
            <person name="Ohme-Takagi M."/>
            <person name="Yagi M."/>
            <person name="Zeng S.J."/>
            <person name="Shen C.Y."/>
            <person name="Yeh C.M."/>
            <person name="Luo Y.B."/>
            <person name="Tsai W.C."/>
            <person name="Van de Peer Y."/>
            <person name="Liu Z.J."/>
        </authorList>
    </citation>
    <scope>NUCLEOTIDE SEQUENCE [LARGE SCALE GENOMIC DNA]</scope>
    <source>
        <strain evidence="2">cv. Shenzhen</strain>
        <tissue evidence="1">Stem</tissue>
    </source>
</reference>
<dbReference type="AlphaFoldDB" id="A0A2I0AEV8"/>
<organism evidence="1 2">
    <name type="scientific">Apostasia shenzhenica</name>
    <dbReference type="NCBI Taxonomy" id="1088818"/>
    <lineage>
        <taxon>Eukaryota</taxon>
        <taxon>Viridiplantae</taxon>
        <taxon>Streptophyta</taxon>
        <taxon>Embryophyta</taxon>
        <taxon>Tracheophyta</taxon>
        <taxon>Spermatophyta</taxon>
        <taxon>Magnoliopsida</taxon>
        <taxon>Liliopsida</taxon>
        <taxon>Asparagales</taxon>
        <taxon>Orchidaceae</taxon>
        <taxon>Apostasioideae</taxon>
        <taxon>Apostasia</taxon>
    </lineage>
</organism>
<name>A0A2I0AEV8_9ASPA</name>
<dbReference type="EMBL" id="KZ451986">
    <property type="protein sequence ID" value="PKA54081.1"/>
    <property type="molecule type" value="Genomic_DNA"/>
</dbReference>
<accession>A0A2I0AEV8</accession>
<keyword evidence="2" id="KW-1185">Reference proteome</keyword>
<proteinExistence type="predicted"/>
<dbReference type="Proteomes" id="UP000236161">
    <property type="component" value="Unassembled WGS sequence"/>
</dbReference>
<evidence type="ECO:0000313" key="1">
    <source>
        <dbReference type="EMBL" id="PKA54081.1"/>
    </source>
</evidence>